<organism evidence="11 12">
    <name type="scientific">Brachionus calyciflorus</name>
    <dbReference type="NCBI Taxonomy" id="104777"/>
    <lineage>
        <taxon>Eukaryota</taxon>
        <taxon>Metazoa</taxon>
        <taxon>Spiralia</taxon>
        <taxon>Gnathifera</taxon>
        <taxon>Rotifera</taxon>
        <taxon>Eurotatoria</taxon>
        <taxon>Monogononta</taxon>
        <taxon>Pseudotrocha</taxon>
        <taxon>Ploima</taxon>
        <taxon>Brachionidae</taxon>
        <taxon>Brachionus</taxon>
    </lineage>
</organism>
<comment type="similarity">
    <text evidence="1 7">Belongs to the dwarfin/SMAD family.</text>
</comment>
<dbReference type="InterPro" id="IPR017855">
    <property type="entry name" value="SMAD-like_dom_sf"/>
</dbReference>
<keyword evidence="4 7" id="KW-0805">Transcription regulation</keyword>
<dbReference type="InterPro" id="IPR001132">
    <property type="entry name" value="SMAD_dom_Dwarfin-type"/>
</dbReference>
<dbReference type="GO" id="GO:0046872">
    <property type="term" value="F:metal ion binding"/>
    <property type="evidence" value="ECO:0007669"/>
    <property type="project" value="UniProtKB-KW"/>
</dbReference>
<dbReference type="SUPFAM" id="SSF49879">
    <property type="entry name" value="SMAD/FHA domain"/>
    <property type="match status" value="1"/>
</dbReference>
<evidence type="ECO:0000256" key="6">
    <source>
        <dbReference type="ARBA" id="ARBA00023242"/>
    </source>
</evidence>
<keyword evidence="2" id="KW-0479">Metal-binding</keyword>
<dbReference type="InterPro" id="IPR003619">
    <property type="entry name" value="MAD_homology1_Dwarfin-type"/>
</dbReference>
<gene>
    <name evidence="11" type="ORF">OXX778_LOCUS9332</name>
</gene>
<dbReference type="GO" id="GO:0030154">
    <property type="term" value="P:cell differentiation"/>
    <property type="evidence" value="ECO:0007669"/>
    <property type="project" value="TreeGrafter"/>
</dbReference>
<keyword evidence="3" id="KW-0862">Zinc</keyword>
<dbReference type="GO" id="GO:0071144">
    <property type="term" value="C:heteromeric SMAD protein complex"/>
    <property type="evidence" value="ECO:0007669"/>
    <property type="project" value="TreeGrafter"/>
</dbReference>
<dbReference type="GO" id="GO:0009653">
    <property type="term" value="P:anatomical structure morphogenesis"/>
    <property type="evidence" value="ECO:0007669"/>
    <property type="project" value="TreeGrafter"/>
</dbReference>
<evidence type="ECO:0000256" key="8">
    <source>
        <dbReference type="SAM" id="MobiDB-lite"/>
    </source>
</evidence>
<evidence type="ECO:0000256" key="4">
    <source>
        <dbReference type="ARBA" id="ARBA00023015"/>
    </source>
</evidence>
<dbReference type="EMBL" id="CAJNOC010001369">
    <property type="protein sequence ID" value="CAF0858820.1"/>
    <property type="molecule type" value="Genomic_DNA"/>
</dbReference>
<evidence type="ECO:0000259" key="9">
    <source>
        <dbReference type="PROSITE" id="PS51075"/>
    </source>
</evidence>
<feature type="compositionally biased region" description="Low complexity" evidence="8">
    <location>
        <begin position="236"/>
        <end position="253"/>
    </location>
</feature>
<keyword evidence="7" id="KW-0963">Cytoplasm</keyword>
<evidence type="ECO:0000256" key="5">
    <source>
        <dbReference type="ARBA" id="ARBA00023163"/>
    </source>
</evidence>
<name>A0A813X1D9_9BILA</name>
<dbReference type="GO" id="GO:0030509">
    <property type="term" value="P:BMP signaling pathway"/>
    <property type="evidence" value="ECO:0007669"/>
    <property type="project" value="TreeGrafter"/>
</dbReference>
<dbReference type="Gene3D" id="2.60.200.10">
    <property type="match status" value="1"/>
</dbReference>
<dbReference type="Pfam" id="PF03166">
    <property type="entry name" value="MH2"/>
    <property type="match status" value="1"/>
</dbReference>
<keyword evidence="5 7" id="KW-0804">Transcription</keyword>
<keyword evidence="6 7" id="KW-0539">Nucleus</keyword>
<keyword evidence="12" id="KW-1185">Reference proteome</keyword>
<dbReference type="Proteomes" id="UP000663879">
    <property type="component" value="Unassembled WGS sequence"/>
</dbReference>
<dbReference type="InterPro" id="IPR008984">
    <property type="entry name" value="SMAD_FHA_dom_sf"/>
</dbReference>
<dbReference type="GO" id="GO:0005737">
    <property type="term" value="C:cytoplasm"/>
    <property type="evidence" value="ECO:0007669"/>
    <property type="project" value="UniProtKB-SubCell"/>
</dbReference>
<dbReference type="PANTHER" id="PTHR13703">
    <property type="entry name" value="SMAD"/>
    <property type="match status" value="1"/>
</dbReference>
<feature type="domain" description="MH2" evidence="10">
    <location>
        <begin position="270"/>
        <end position="465"/>
    </location>
</feature>
<comment type="subcellular location">
    <subcellularLocation>
        <location evidence="7">Cytoplasm</location>
    </subcellularLocation>
    <subcellularLocation>
        <location evidence="7">Nucleus</location>
    </subcellularLocation>
</comment>
<dbReference type="GO" id="GO:0000981">
    <property type="term" value="F:DNA-binding transcription factor activity, RNA polymerase II-specific"/>
    <property type="evidence" value="ECO:0007669"/>
    <property type="project" value="TreeGrafter"/>
</dbReference>
<evidence type="ECO:0000256" key="7">
    <source>
        <dbReference type="RuleBase" id="RU361195"/>
    </source>
</evidence>
<dbReference type="Gene3D" id="3.90.520.10">
    <property type="entry name" value="SMAD MH1 domain"/>
    <property type="match status" value="1"/>
</dbReference>
<dbReference type="PROSITE" id="PS51075">
    <property type="entry name" value="MH1"/>
    <property type="match status" value="1"/>
</dbReference>
<dbReference type="SUPFAM" id="SSF56366">
    <property type="entry name" value="SMAD MH1 domain"/>
    <property type="match status" value="1"/>
</dbReference>
<dbReference type="GO" id="GO:0070411">
    <property type="term" value="F:I-SMAD binding"/>
    <property type="evidence" value="ECO:0007669"/>
    <property type="project" value="TreeGrafter"/>
</dbReference>
<evidence type="ECO:0000256" key="1">
    <source>
        <dbReference type="ARBA" id="ARBA00005545"/>
    </source>
</evidence>
<reference evidence="11" key="1">
    <citation type="submission" date="2021-02" db="EMBL/GenBank/DDBJ databases">
        <authorList>
            <person name="Nowell W R."/>
        </authorList>
    </citation>
    <scope>NUCLEOTIDE SEQUENCE</scope>
    <source>
        <strain evidence="11">Ploen Becks lab</strain>
    </source>
</reference>
<evidence type="ECO:0000256" key="2">
    <source>
        <dbReference type="ARBA" id="ARBA00022723"/>
    </source>
</evidence>
<dbReference type="PANTHER" id="PTHR13703:SF61">
    <property type="entry name" value="PROTEIN MOTHERS AGAINST DPP"/>
    <property type="match status" value="1"/>
</dbReference>
<dbReference type="Pfam" id="PF03165">
    <property type="entry name" value="MH1"/>
    <property type="match status" value="1"/>
</dbReference>
<feature type="domain" description="MH1" evidence="9">
    <location>
        <begin position="3"/>
        <end position="127"/>
    </location>
</feature>
<proteinExistence type="inferred from homology"/>
<protein>
    <recommendedName>
        <fullName evidence="7">Mothers against decapentaplegic homolog</fullName>
        <shortName evidence="7">MAD homolog</shortName>
        <shortName evidence="7">Mothers against DPP homolog</shortName>
    </recommendedName>
    <alternativeName>
        <fullName evidence="7">SMAD family member</fullName>
    </alternativeName>
</protein>
<comment type="caution">
    <text evidence="11">The sequence shown here is derived from an EMBL/GenBank/DDBJ whole genome shotgun (WGS) entry which is preliminary data.</text>
</comment>
<sequence>MKPLFTKLAAWKKNDEDEEFVDKAIDALYKKLKVKQGAIEELQKSLNFPNLPSKCVTIARSIDGRLQVSHRKGLPHVIYCRIFRWPDLQSHHELRPISTCEYSFESKQDEVCINPFHYERIDIPILPPVLVPKHVEFAQGQSLIHKYPNTQNYSNYTNTPTKSYDKENINNQYYNFQNNLNTNQVSSPANYSQFNTNINYNYYYYYNNSYSNGSNTSYSTSNTGSPQTNILEESSESFSNLSPNSTSQSNNNSCSMETDSVQSFSERTNWCSIVYYELNSRIGEIFKAYSNDIFVDGYTNPCNSYGRRLCLGMFSNINRNSSIENCRKHIGRGVHVYNDNGDIYVECLSDNPIFIQSRNCNYERGFHPNTVCKLPSGFSLRIFQSKIFAQLLNESIKTGYEAVYDLSNMCVIKLSFVKGWGAEYYRQDVSSCPCWIEIRLNEPFQWLDRVLKEMGSSTNPVSSVS</sequence>
<dbReference type="AlphaFoldDB" id="A0A813X1D9"/>
<evidence type="ECO:0000259" key="10">
    <source>
        <dbReference type="PROSITE" id="PS51076"/>
    </source>
</evidence>
<dbReference type="PROSITE" id="PS51076">
    <property type="entry name" value="MH2"/>
    <property type="match status" value="1"/>
</dbReference>
<dbReference type="GO" id="GO:0060395">
    <property type="term" value="P:SMAD protein signal transduction"/>
    <property type="evidence" value="ECO:0007669"/>
    <property type="project" value="TreeGrafter"/>
</dbReference>
<feature type="region of interest" description="Disordered" evidence="8">
    <location>
        <begin position="215"/>
        <end position="253"/>
    </location>
</feature>
<accession>A0A813X1D9</accession>
<feature type="compositionally biased region" description="Low complexity" evidence="8">
    <location>
        <begin position="215"/>
        <end position="225"/>
    </location>
</feature>
<dbReference type="InterPro" id="IPR013790">
    <property type="entry name" value="Dwarfin"/>
</dbReference>
<dbReference type="InterPro" id="IPR036578">
    <property type="entry name" value="SMAD_MH1_sf"/>
</dbReference>
<dbReference type="OrthoDB" id="5794312at2759"/>
<evidence type="ECO:0000313" key="11">
    <source>
        <dbReference type="EMBL" id="CAF0858820.1"/>
    </source>
</evidence>
<dbReference type="InterPro" id="IPR013019">
    <property type="entry name" value="MAD_homology_MH1"/>
</dbReference>
<dbReference type="SMART" id="SM00523">
    <property type="entry name" value="DWA"/>
    <property type="match status" value="1"/>
</dbReference>
<dbReference type="SMART" id="SM00524">
    <property type="entry name" value="DWB"/>
    <property type="match status" value="1"/>
</dbReference>
<dbReference type="GO" id="GO:0000978">
    <property type="term" value="F:RNA polymerase II cis-regulatory region sequence-specific DNA binding"/>
    <property type="evidence" value="ECO:0007669"/>
    <property type="project" value="TreeGrafter"/>
</dbReference>
<evidence type="ECO:0000313" key="12">
    <source>
        <dbReference type="Proteomes" id="UP000663879"/>
    </source>
</evidence>
<evidence type="ECO:0000256" key="3">
    <source>
        <dbReference type="ARBA" id="ARBA00022833"/>
    </source>
</evidence>